<dbReference type="CDD" id="cd00093">
    <property type="entry name" value="HTH_XRE"/>
    <property type="match status" value="1"/>
</dbReference>
<dbReference type="SUPFAM" id="SSF47413">
    <property type="entry name" value="lambda repressor-like DNA-binding domains"/>
    <property type="match status" value="1"/>
</dbReference>
<name>A0ABV5TF37_9ACTN</name>
<accession>A0ABV5TF37</accession>
<sequence length="419" mass="46851">MEDESGFPHVREVIMNLPTWARRLKTERLERCWSQKDVARRLTEAAYEHAGMSLPSRESLTRMLRDWEAGRARPRPPYPRLLALVFGLDESELFESLITPDSPVPVDVSVHDPFALNGRPADTDYVTMLRQTIQALVALDGAHGGNEVFPLSLRVFRIASAKLAAGNFTAGIERDLEAAAGEAGEVAAWMAYDADRHDASRQIIQEALMLSRLAGDRGMELFELAHLSMLSLYRHRPREALRIADDVLNDGGLPPRVAAIFDVRRGRALATMGDRPRGFDALRRARSALAESINTRDPYWTWWMDEAELAWHEGMAHAELGEWRQAVAPIAEAFVRRSIRGRSRYQYAAQLLNALVHAQAWREAEPIIVDVMEQAGEVGSARTANLLLRVADRIEHAGTSTTSTLADSAQDLRRMLACS</sequence>
<reference evidence="1 2" key="1">
    <citation type="submission" date="2024-09" db="EMBL/GenBank/DDBJ databases">
        <authorList>
            <person name="Sun Q."/>
            <person name="Mori K."/>
        </authorList>
    </citation>
    <scope>NUCLEOTIDE SEQUENCE [LARGE SCALE GENOMIC DNA]</scope>
    <source>
        <strain evidence="1 2">JCM 3028</strain>
    </source>
</reference>
<evidence type="ECO:0000313" key="1">
    <source>
        <dbReference type="EMBL" id="MFB9676705.1"/>
    </source>
</evidence>
<dbReference type="Proteomes" id="UP001589610">
    <property type="component" value="Unassembled WGS sequence"/>
</dbReference>
<dbReference type="Gene3D" id="1.10.260.40">
    <property type="entry name" value="lambda repressor-like DNA-binding domains"/>
    <property type="match status" value="1"/>
</dbReference>
<keyword evidence="2" id="KW-1185">Reference proteome</keyword>
<dbReference type="InterPro" id="IPR001387">
    <property type="entry name" value="Cro/C1-type_HTH"/>
</dbReference>
<protein>
    <submittedName>
        <fullName evidence="1">Helix-turn-helix domain-containing protein</fullName>
    </submittedName>
</protein>
<dbReference type="InterPro" id="IPR010982">
    <property type="entry name" value="Lambda_DNA-bd_dom_sf"/>
</dbReference>
<gene>
    <name evidence="1" type="ORF">ACFFRH_14545</name>
</gene>
<organism evidence="1 2">
    <name type="scientific">Streptosporangium vulgare</name>
    <dbReference type="NCBI Taxonomy" id="46190"/>
    <lineage>
        <taxon>Bacteria</taxon>
        <taxon>Bacillati</taxon>
        <taxon>Actinomycetota</taxon>
        <taxon>Actinomycetes</taxon>
        <taxon>Streptosporangiales</taxon>
        <taxon>Streptosporangiaceae</taxon>
        <taxon>Streptosporangium</taxon>
    </lineage>
</organism>
<dbReference type="EMBL" id="JBHMBS010000006">
    <property type="protein sequence ID" value="MFB9676705.1"/>
    <property type="molecule type" value="Genomic_DNA"/>
</dbReference>
<comment type="caution">
    <text evidence="1">The sequence shown here is derived from an EMBL/GenBank/DDBJ whole genome shotgun (WGS) entry which is preliminary data.</text>
</comment>
<evidence type="ECO:0000313" key="2">
    <source>
        <dbReference type="Proteomes" id="UP001589610"/>
    </source>
</evidence>
<proteinExistence type="predicted"/>